<keyword evidence="9" id="KW-0479">Metal-binding</keyword>
<evidence type="ECO:0000256" key="3">
    <source>
        <dbReference type="ARBA" id="ARBA00010031"/>
    </source>
</evidence>
<dbReference type="HOGENOM" id="CLU_058470_0_0_1"/>
<keyword evidence="4" id="KW-0964">Secreted</keyword>
<dbReference type="InterPro" id="IPR008427">
    <property type="entry name" value="Extracellular_membr_CFEM_dom"/>
</dbReference>
<dbReference type="VEuPathDB" id="FungiDB:Z517_09692"/>
<evidence type="ECO:0000256" key="8">
    <source>
        <dbReference type="ARBA" id="ARBA00023288"/>
    </source>
</evidence>
<feature type="domain" description="CFEM" evidence="13">
    <location>
        <begin position="1"/>
        <end position="111"/>
    </location>
</feature>
<evidence type="ECO:0000256" key="10">
    <source>
        <dbReference type="SAM" id="MobiDB-lite"/>
    </source>
</evidence>
<dbReference type="PROSITE" id="PS52012">
    <property type="entry name" value="CFEM"/>
    <property type="match status" value="1"/>
</dbReference>
<evidence type="ECO:0000256" key="5">
    <source>
        <dbReference type="ARBA" id="ARBA00022622"/>
    </source>
</evidence>
<sequence>MKLFIVLLHFLCLGLVDAISVQEIPPCAQGCLSNSTSAQKSCSVIDIACLCSSSAYVSALSCCLYTQCNSDEQALAIQFNKQECTAVNETAPDFVGCSPAGLSSALASMSLTPPAAAPSTQPASTSSSSSNPSISTISGEPVSETPEPTAGKPITAASFVGAPLMTGSCTVPYFAITTDAAGRVTEYPNVGCSPDRPDCCAYEYGLNALITRCPQDYFTTASACCPLGYQIYYTAVGQDTPCYSVPATTLVPASTPAIAGLTLITDHVFSQKYSLVPQQQAKNKFPPGAKIAIPVSIWVVICIVCLATFFWVRRRRKARRAAEANRTTTFPPEEPVLSQMSMSRAPTAHELDSPEGQTGSPGAVGVANGWPIFPSSSPPAYDPNAAGPVALQKQPPSIPQELPGSTFIHEHHPVFSPTGSVSAPTEATPGSPPGTPVQAAATSTEKRSPVLSSVTSRSDAQSPVFVSPLSSPRLPKTG</sequence>
<keyword evidence="7 9" id="KW-1015">Disulfide bond</keyword>
<evidence type="ECO:0000256" key="4">
    <source>
        <dbReference type="ARBA" id="ARBA00022525"/>
    </source>
</evidence>
<accession>A0A0D2DHR7</accession>
<keyword evidence="9" id="KW-0349">Heme</keyword>
<feature type="disulfide bond" evidence="9">
    <location>
        <begin position="51"/>
        <end position="84"/>
    </location>
</feature>
<reference evidence="14 15" key="1">
    <citation type="submission" date="2015-01" db="EMBL/GenBank/DDBJ databases">
        <title>The Genome Sequence of Fonsecaea pedrosoi CBS 271.37.</title>
        <authorList>
            <consortium name="The Broad Institute Genomics Platform"/>
            <person name="Cuomo C."/>
            <person name="de Hoog S."/>
            <person name="Gorbushina A."/>
            <person name="Stielow B."/>
            <person name="Teixiera M."/>
            <person name="Abouelleil A."/>
            <person name="Chapman S.B."/>
            <person name="Priest M."/>
            <person name="Young S.K."/>
            <person name="Wortman J."/>
            <person name="Nusbaum C."/>
            <person name="Birren B."/>
        </authorList>
    </citation>
    <scope>NUCLEOTIDE SEQUENCE [LARGE SCALE GENOMIC DNA]</scope>
    <source>
        <strain evidence="14 15">CBS 271.37</strain>
    </source>
</reference>
<dbReference type="GO" id="GO:0098552">
    <property type="term" value="C:side of membrane"/>
    <property type="evidence" value="ECO:0007669"/>
    <property type="project" value="UniProtKB-KW"/>
</dbReference>
<dbReference type="Proteomes" id="UP000053029">
    <property type="component" value="Unassembled WGS sequence"/>
</dbReference>
<dbReference type="STRING" id="1442368.A0A0D2DHR7"/>
<dbReference type="GO" id="GO:0005576">
    <property type="term" value="C:extracellular region"/>
    <property type="evidence" value="ECO:0007669"/>
    <property type="project" value="UniProtKB-SubCell"/>
</dbReference>
<evidence type="ECO:0000256" key="12">
    <source>
        <dbReference type="SAM" id="SignalP"/>
    </source>
</evidence>
<name>A0A0D2DHR7_9EURO</name>
<keyword evidence="8" id="KW-0449">Lipoprotein</keyword>
<evidence type="ECO:0000313" key="14">
    <source>
        <dbReference type="EMBL" id="KIW77246.1"/>
    </source>
</evidence>
<keyword evidence="11" id="KW-1133">Transmembrane helix</keyword>
<comment type="subcellular location">
    <subcellularLocation>
        <location evidence="1">Membrane</location>
        <topology evidence="1">Lipid-anchor</topology>
        <topology evidence="1">GPI-anchor</topology>
    </subcellularLocation>
    <subcellularLocation>
        <location evidence="2">Secreted</location>
    </subcellularLocation>
</comment>
<feature type="transmembrane region" description="Helical" evidence="11">
    <location>
        <begin position="291"/>
        <end position="312"/>
    </location>
</feature>
<comment type="similarity">
    <text evidence="3">Belongs to the RBT5 family.</text>
</comment>
<feature type="region of interest" description="Disordered" evidence="10">
    <location>
        <begin position="321"/>
        <end position="478"/>
    </location>
</feature>
<keyword evidence="5" id="KW-0336">GPI-anchor</keyword>
<keyword evidence="15" id="KW-1185">Reference proteome</keyword>
<feature type="binding site" description="axial binding residue" evidence="9">
    <location>
        <position position="46"/>
    </location>
    <ligand>
        <name>heme</name>
        <dbReference type="ChEBI" id="CHEBI:30413"/>
    </ligand>
    <ligandPart>
        <name>Fe</name>
        <dbReference type="ChEBI" id="CHEBI:18248"/>
    </ligandPart>
</feature>
<keyword evidence="5" id="KW-0325">Glycoprotein</keyword>
<keyword evidence="6 12" id="KW-0732">Signal</keyword>
<evidence type="ECO:0000256" key="7">
    <source>
        <dbReference type="ARBA" id="ARBA00023157"/>
    </source>
</evidence>
<feature type="compositionally biased region" description="Polar residues" evidence="10">
    <location>
        <begin position="450"/>
        <end position="461"/>
    </location>
</feature>
<organism evidence="14 15">
    <name type="scientific">Fonsecaea pedrosoi CBS 271.37</name>
    <dbReference type="NCBI Taxonomy" id="1442368"/>
    <lineage>
        <taxon>Eukaryota</taxon>
        <taxon>Fungi</taxon>
        <taxon>Dikarya</taxon>
        <taxon>Ascomycota</taxon>
        <taxon>Pezizomycotina</taxon>
        <taxon>Eurotiomycetes</taxon>
        <taxon>Chaetothyriomycetidae</taxon>
        <taxon>Chaetothyriales</taxon>
        <taxon>Herpotrichiellaceae</taxon>
        <taxon>Fonsecaea</taxon>
    </lineage>
</organism>
<dbReference type="RefSeq" id="XP_013281054.1">
    <property type="nucleotide sequence ID" value="XM_013425600.1"/>
</dbReference>
<protein>
    <recommendedName>
        <fullName evidence="13">CFEM domain-containing protein</fullName>
    </recommendedName>
</protein>
<evidence type="ECO:0000256" key="6">
    <source>
        <dbReference type="ARBA" id="ARBA00022729"/>
    </source>
</evidence>
<keyword evidence="9" id="KW-0408">Iron</keyword>
<feature type="signal peptide" evidence="12">
    <location>
        <begin position="1"/>
        <end position="18"/>
    </location>
</feature>
<evidence type="ECO:0000256" key="11">
    <source>
        <dbReference type="SAM" id="Phobius"/>
    </source>
</evidence>
<feature type="region of interest" description="Disordered" evidence="10">
    <location>
        <begin position="113"/>
        <end position="150"/>
    </location>
</feature>
<gene>
    <name evidence="14" type="ORF">Z517_09692</name>
</gene>
<dbReference type="GO" id="GO:0046872">
    <property type="term" value="F:metal ion binding"/>
    <property type="evidence" value="ECO:0007669"/>
    <property type="project" value="UniProtKB-UniRule"/>
</dbReference>
<dbReference type="Pfam" id="PF05730">
    <property type="entry name" value="CFEM"/>
    <property type="match status" value="1"/>
</dbReference>
<dbReference type="EMBL" id="KN846974">
    <property type="protein sequence ID" value="KIW77246.1"/>
    <property type="molecule type" value="Genomic_DNA"/>
</dbReference>
<evidence type="ECO:0000259" key="13">
    <source>
        <dbReference type="PROSITE" id="PS52012"/>
    </source>
</evidence>
<keyword evidence="11" id="KW-0812">Transmembrane</keyword>
<dbReference type="OrthoDB" id="3065412at2759"/>
<evidence type="ECO:0000256" key="1">
    <source>
        <dbReference type="ARBA" id="ARBA00004589"/>
    </source>
</evidence>
<feature type="chain" id="PRO_5002255879" description="CFEM domain-containing protein" evidence="12">
    <location>
        <begin position="19"/>
        <end position="478"/>
    </location>
</feature>
<proteinExistence type="inferred from homology"/>
<feature type="disulfide bond" evidence="9">
    <location>
        <begin position="42"/>
        <end position="49"/>
    </location>
</feature>
<comment type="caution">
    <text evidence="9">Lacks conserved residue(s) required for the propagation of feature annotation.</text>
</comment>
<dbReference type="GeneID" id="25309182"/>
<feature type="compositionally biased region" description="Low complexity" evidence="10">
    <location>
        <begin position="113"/>
        <end position="138"/>
    </location>
</feature>
<keyword evidence="11" id="KW-0472">Membrane</keyword>
<evidence type="ECO:0000313" key="15">
    <source>
        <dbReference type="Proteomes" id="UP000053029"/>
    </source>
</evidence>
<evidence type="ECO:0000256" key="9">
    <source>
        <dbReference type="PROSITE-ProRule" id="PRU01356"/>
    </source>
</evidence>
<evidence type="ECO:0000256" key="2">
    <source>
        <dbReference type="ARBA" id="ARBA00004613"/>
    </source>
</evidence>
<dbReference type="AlphaFoldDB" id="A0A0D2DHR7"/>